<dbReference type="EMBL" id="CM037022">
    <property type="protein sequence ID" value="KAH7667272.1"/>
    <property type="molecule type" value="Genomic_DNA"/>
</dbReference>
<accession>A0ACB7V1R2</accession>
<sequence length="171" mass="19662">MSVIRAECDYVIHEDFMKSMGPIPCLKGCGFFGDPEQRNLCSQCYKDEILAPVRASIQDQINQEMAMMNLRAQPLPPLPPIKTKIAKTKRCESCKRKIGLTGFRCKCGGEFCSAHRLPEYCRKMPCSRSNCGFSLQIRSKWVLPHFAFRANSERHRCHRCLSWAYRHEATV</sequence>
<proteinExistence type="predicted"/>
<name>A0ACB7V1R2_DIOAL</name>
<keyword evidence="2" id="KW-1185">Reference proteome</keyword>
<organism evidence="1 2">
    <name type="scientific">Dioscorea alata</name>
    <name type="common">Purple yam</name>
    <dbReference type="NCBI Taxonomy" id="55571"/>
    <lineage>
        <taxon>Eukaryota</taxon>
        <taxon>Viridiplantae</taxon>
        <taxon>Streptophyta</taxon>
        <taxon>Embryophyta</taxon>
        <taxon>Tracheophyta</taxon>
        <taxon>Spermatophyta</taxon>
        <taxon>Magnoliopsida</taxon>
        <taxon>Liliopsida</taxon>
        <taxon>Dioscoreales</taxon>
        <taxon>Dioscoreaceae</taxon>
        <taxon>Dioscorea</taxon>
    </lineage>
</organism>
<gene>
    <name evidence="1" type="ORF">IHE45_12G047700</name>
</gene>
<dbReference type="Proteomes" id="UP000827976">
    <property type="component" value="Chromosome 12"/>
</dbReference>
<evidence type="ECO:0000313" key="1">
    <source>
        <dbReference type="EMBL" id="KAH7667272.1"/>
    </source>
</evidence>
<comment type="caution">
    <text evidence="1">The sequence shown here is derived from an EMBL/GenBank/DDBJ whole genome shotgun (WGS) entry which is preliminary data.</text>
</comment>
<protein>
    <submittedName>
        <fullName evidence="1">Zn-finger protein</fullName>
    </submittedName>
</protein>
<evidence type="ECO:0000313" key="2">
    <source>
        <dbReference type="Proteomes" id="UP000827976"/>
    </source>
</evidence>
<reference evidence="2" key="1">
    <citation type="journal article" date="2022" name="Nat. Commun.">
        <title>Chromosome evolution and the genetic basis of agronomically important traits in greater yam.</title>
        <authorList>
            <person name="Bredeson J.V."/>
            <person name="Lyons J.B."/>
            <person name="Oniyinde I.O."/>
            <person name="Okereke N.R."/>
            <person name="Kolade O."/>
            <person name="Nnabue I."/>
            <person name="Nwadili C.O."/>
            <person name="Hribova E."/>
            <person name="Parker M."/>
            <person name="Nwogha J."/>
            <person name="Shu S."/>
            <person name="Carlson J."/>
            <person name="Kariba R."/>
            <person name="Muthemba S."/>
            <person name="Knop K."/>
            <person name="Barton G.J."/>
            <person name="Sherwood A.V."/>
            <person name="Lopez-Montes A."/>
            <person name="Asiedu R."/>
            <person name="Jamnadass R."/>
            <person name="Muchugi A."/>
            <person name="Goodstein D."/>
            <person name="Egesi C.N."/>
            <person name="Featherston J."/>
            <person name="Asfaw A."/>
            <person name="Simpson G.G."/>
            <person name="Dolezel J."/>
            <person name="Hendre P.S."/>
            <person name="Van Deynze A."/>
            <person name="Kumar P.L."/>
            <person name="Obidiegwu J.E."/>
            <person name="Bhattacharjee R."/>
            <person name="Rokhsar D.S."/>
        </authorList>
    </citation>
    <scope>NUCLEOTIDE SEQUENCE [LARGE SCALE GENOMIC DNA]</scope>
    <source>
        <strain evidence="2">cv. TDa95/00328</strain>
    </source>
</reference>